<organism evidence="1 2">
    <name type="scientific">Camelina sativa</name>
    <name type="common">False flax</name>
    <name type="synonym">Myagrum sativum</name>
    <dbReference type="NCBI Taxonomy" id="90675"/>
    <lineage>
        <taxon>Eukaryota</taxon>
        <taxon>Viridiplantae</taxon>
        <taxon>Streptophyta</taxon>
        <taxon>Embryophyta</taxon>
        <taxon>Tracheophyta</taxon>
        <taxon>Spermatophyta</taxon>
        <taxon>Magnoliopsida</taxon>
        <taxon>eudicotyledons</taxon>
        <taxon>Gunneridae</taxon>
        <taxon>Pentapetalae</taxon>
        <taxon>rosids</taxon>
        <taxon>malvids</taxon>
        <taxon>Brassicales</taxon>
        <taxon>Brassicaceae</taxon>
        <taxon>Camelineae</taxon>
        <taxon>Camelina</taxon>
    </lineage>
</organism>
<sequence length="182" mass="20581">MWCDPLSGVRQGAMVWRHVYGLNALKPFLSIYSDPDSSLISFHGDLADVWQCYLLNHGHKDGLLGFMPDNKLLTSSRGNILVFWDVLVGDADPKTLEIWCAEISMQMWEGYMWGNVLWSEAVFSTDPRFGFQIPVQGGLPLRESLTKEVKTKSGQEHEFRFLRMTAGDICLFCVSSTLIVSL</sequence>
<evidence type="ECO:0000313" key="1">
    <source>
        <dbReference type="Proteomes" id="UP000694864"/>
    </source>
</evidence>
<accession>A0ABM0XY98</accession>
<evidence type="ECO:0000313" key="2">
    <source>
        <dbReference type="RefSeq" id="XP_010492734.1"/>
    </source>
</evidence>
<dbReference type="RefSeq" id="XP_010492734.1">
    <property type="nucleotide sequence ID" value="XM_010494432.2"/>
</dbReference>
<keyword evidence="1" id="KW-1185">Reference proteome</keyword>
<name>A0ABM0XY98_CAMSA</name>
<reference evidence="2" key="2">
    <citation type="submission" date="2025-08" db="UniProtKB">
        <authorList>
            <consortium name="RefSeq"/>
        </authorList>
    </citation>
    <scope>IDENTIFICATION</scope>
    <source>
        <tissue evidence="2">Leaf</tissue>
    </source>
</reference>
<dbReference type="Proteomes" id="UP000694864">
    <property type="component" value="Chromosome 20"/>
</dbReference>
<proteinExistence type="predicted"/>
<dbReference type="GeneID" id="104770084"/>
<protein>
    <submittedName>
        <fullName evidence="2">F-box/kelch-repeat protein At3g24610 isoform X1</fullName>
    </submittedName>
</protein>
<gene>
    <name evidence="2" type="primary">LOC104770084</name>
</gene>
<reference evidence="1" key="1">
    <citation type="journal article" date="2014" name="Nat. Commun.">
        <title>The emerging biofuel crop Camelina sativa retains a highly undifferentiated hexaploid genome structure.</title>
        <authorList>
            <person name="Kagale S."/>
            <person name="Koh C."/>
            <person name="Nixon J."/>
            <person name="Bollina V."/>
            <person name="Clarke W.E."/>
            <person name="Tuteja R."/>
            <person name="Spillane C."/>
            <person name="Robinson S.J."/>
            <person name="Links M.G."/>
            <person name="Clarke C."/>
            <person name="Higgins E.E."/>
            <person name="Huebert T."/>
            <person name="Sharpe A.G."/>
            <person name="Parkin I.A."/>
        </authorList>
    </citation>
    <scope>NUCLEOTIDE SEQUENCE [LARGE SCALE GENOMIC DNA]</scope>
    <source>
        <strain evidence="1">cv. DH55</strain>
    </source>
</reference>